<feature type="binding site" evidence="6">
    <location>
        <position position="198"/>
    </location>
    <ligand>
        <name>S-adenosyl-L-methionine</name>
        <dbReference type="ChEBI" id="CHEBI:59789"/>
    </ligand>
</feature>
<keyword evidence="4 6" id="KW-0808">Transferase</keyword>
<dbReference type="GO" id="GO:0016279">
    <property type="term" value="F:protein-lysine N-methyltransferase activity"/>
    <property type="evidence" value="ECO:0007669"/>
    <property type="project" value="RHEA"/>
</dbReference>
<feature type="binding site" evidence="6">
    <location>
        <position position="176"/>
    </location>
    <ligand>
        <name>S-adenosyl-L-methionine</name>
        <dbReference type="ChEBI" id="CHEBI:59789"/>
    </ligand>
</feature>
<dbReference type="InterPro" id="IPR050078">
    <property type="entry name" value="Ribosomal_L11_MeTrfase_PrmA"/>
</dbReference>
<evidence type="ECO:0000256" key="4">
    <source>
        <dbReference type="ARBA" id="ARBA00022679"/>
    </source>
</evidence>
<dbReference type="InterPro" id="IPR004498">
    <property type="entry name" value="Ribosomal_PrmA_MeTrfase"/>
</dbReference>
<dbReference type="PANTHER" id="PTHR43648:SF1">
    <property type="entry name" value="ELECTRON TRANSFER FLAVOPROTEIN BETA SUBUNIT LYSINE METHYLTRANSFERASE"/>
    <property type="match status" value="1"/>
</dbReference>
<sequence length="304" mass="34804">MNLKLLVKITLLVGGNSVEFNGKKIKMNYYELFFTTITTEDYQQDLLINALGEIGFDTFEELELGFKAYIPEDIFDQQALDEQLLPYKDLFTFSYEVNLIPQKNWNEVWESNFEPIKIGDKIYVRATFHETKPEFDYEIVIDPKMAFGTGHHQTTAMMLALMLENEFAGKKVLDMGCGTGILAIMAAKLGADDITAIDYDQVCYESTIENSALNNVGNIKPLCGSKEVIPDEQYDTILANINRNILLDQMQRYAEVLKTDGEIYFSGFYESPDLDIITDEARKYGLKYISHKKDKEWVAAKFIK</sequence>
<evidence type="ECO:0000256" key="1">
    <source>
        <dbReference type="ARBA" id="ARBA00009741"/>
    </source>
</evidence>
<comment type="catalytic activity">
    <reaction evidence="6">
        <text>L-lysyl-[protein] + 3 S-adenosyl-L-methionine = N(6),N(6),N(6)-trimethyl-L-lysyl-[protein] + 3 S-adenosyl-L-homocysteine + 3 H(+)</text>
        <dbReference type="Rhea" id="RHEA:54192"/>
        <dbReference type="Rhea" id="RHEA-COMP:9752"/>
        <dbReference type="Rhea" id="RHEA-COMP:13826"/>
        <dbReference type="ChEBI" id="CHEBI:15378"/>
        <dbReference type="ChEBI" id="CHEBI:29969"/>
        <dbReference type="ChEBI" id="CHEBI:57856"/>
        <dbReference type="ChEBI" id="CHEBI:59789"/>
        <dbReference type="ChEBI" id="CHEBI:61961"/>
    </reaction>
</comment>
<comment type="subcellular location">
    <subcellularLocation>
        <location evidence="6">Cytoplasm</location>
    </subcellularLocation>
</comment>
<proteinExistence type="inferred from homology"/>
<dbReference type="AlphaFoldDB" id="A0A1H8GFQ9"/>
<evidence type="ECO:0000313" key="7">
    <source>
        <dbReference type="EMBL" id="SEN42317.1"/>
    </source>
</evidence>
<evidence type="ECO:0000313" key="8">
    <source>
        <dbReference type="Proteomes" id="UP000198942"/>
    </source>
</evidence>
<evidence type="ECO:0000256" key="5">
    <source>
        <dbReference type="ARBA" id="ARBA00022691"/>
    </source>
</evidence>
<gene>
    <name evidence="6" type="primary">prmA</name>
    <name evidence="7" type="ORF">SAMN05192574_103113</name>
</gene>
<evidence type="ECO:0000256" key="6">
    <source>
        <dbReference type="HAMAP-Rule" id="MF_00735"/>
    </source>
</evidence>
<dbReference type="Pfam" id="PF06325">
    <property type="entry name" value="PrmA"/>
    <property type="match status" value="1"/>
</dbReference>
<name>A0A1H8GFQ9_9SPHI</name>
<protein>
    <recommendedName>
        <fullName evidence="6">Ribosomal protein L11 methyltransferase</fullName>
        <shortName evidence="6">L11 Mtase</shortName>
        <ecNumber evidence="6">2.1.1.-</ecNumber>
    </recommendedName>
</protein>
<dbReference type="Gene3D" id="3.40.50.150">
    <property type="entry name" value="Vaccinia Virus protein VP39"/>
    <property type="match status" value="1"/>
</dbReference>
<dbReference type="NCBIfam" id="NF001785">
    <property type="entry name" value="PRK00517.2-2"/>
    <property type="match status" value="1"/>
</dbReference>
<dbReference type="CDD" id="cd02440">
    <property type="entry name" value="AdoMet_MTases"/>
    <property type="match status" value="1"/>
</dbReference>
<comment type="similarity">
    <text evidence="1 6">Belongs to the methyltransferase superfamily. PrmA family.</text>
</comment>
<feature type="binding site" evidence="6">
    <location>
        <position position="240"/>
    </location>
    <ligand>
        <name>S-adenosyl-L-methionine</name>
        <dbReference type="ChEBI" id="CHEBI:59789"/>
    </ligand>
</feature>
<dbReference type="GO" id="GO:0005840">
    <property type="term" value="C:ribosome"/>
    <property type="evidence" value="ECO:0007669"/>
    <property type="project" value="UniProtKB-KW"/>
</dbReference>
<dbReference type="EC" id="2.1.1.-" evidence="6"/>
<keyword evidence="7" id="KW-0689">Ribosomal protein</keyword>
<evidence type="ECO:0000256" key="2">
    <source>
        <dbReference type="ARBA" id="ARBA00022490"/>
    </source>
</evidence>
<dbReference type="SUPFAM" id="SSF53335">
    <property type="entry name" value="S-adenosyl-L-methionine-dependent methyltransferases"/>
    <property type="match status" value="1"/>
</dbReference>
<dbReference type="GO" id="GO:0005737">
    <property type="term" value="C:cytoplasm"/>
    <property type="evidence" value="ECO:0007669"/>
    <property type="project" value="UniProtKB-SubCell"/>
</dbReference>
<keyword evidence="3 6" id="KW-0489">Methyltransferase</keyword>
<reference evidence="8" key="1">
    <citation type="submission" date="2016-10" db="EMBL/GenBank/DDBJ databases">
        <authorList>
            <person name="Varghese N."/>
            <person name="Submissions S."/>
        </authorList>
    </citation>
    <scope>NUCLEOTIDE SEQUENCE [LARGE SCALE GENOMIC DNA]</scope>
    <source>
        <strain evidence="8">Gh-48</strain>
    </source>
</reference>
<accession>A0A1H8GFQ9</accession>
<dbReference type="STRING" id="551995.SAMN05192574_103113"/>
<feature type="binding site" evidence="6">
    <location>
        <position position="155"/>
    </location>
    <ligand>
        <name>S-adenosyl-L-methionine</name>
        <dbReference type="ChEBI" id="CHEBI:59789"/>
    </ligand>
</feature>
<organism evidence="7 8">
    <name type="scientific">Mucilaginibacter gossypiicola</name>
    <dbReference type="NCBI Taxonomy" id="551995"/>
    <lineage>
        <taxon>Bacteria</taxon>
        <taxon>Pseudomonadati</taxon>
        <taxon>Bacteroidota</taxon>
        <taxon>Sphingobacteriia</taxon>
        <taxon>Sphingobacteriales</taxon>
        <taxon>Sphingobacteriaceae</taxon>
        <taxon>Mucilaginibacter</taxon>
    </lineage>
</organism>
<dbReference type="EMBL" id="FOCL01000003">
    <property type="protein sequence ID" value="SEN42317.1"/>
    <property type="molecule type" value="Genomic_DNA"/>
</dbReference>
<keyword evidence="2 6" id="KW-0963">Cytoplasm</keyword>
<keyword evidence="5 6" id="KW-0949">S-adenosyl-L-methionine</keyword>
<dbReference type="GO" id="GO:0032259">
    <property type="term" value="P:methylation"/>
    <property type="evidence" value="ECO:0007669"/>
    <property type="project" value="UniProtKB-KW"/>
</dbReference>
<keyword evidence="7" id="KW-0687">Ribonucleoprotein</keyword>
<comment type="function">
    <text evidence="6">Methylates ribosomal protein L11.</text>
</comment>
<dbReference type="HAMAP" id="MF_00735">
    <property type="entry name" value="Methyltr_PrmA"/>
    <property type="match status" value="1"/>
</dbReference>
<keyword evidence="8" id="KW-1185">Reference proteome</keyword>
<dbReference type="Proteomes" id="UP000198942">
    <property type="component" value="Unassembled WGS sequence"/>
</dbReference>
<dbReference type="InterPro" id="IPR029063">
    <property type="entry name" value="SAM-dependent_MTases_sf"/>
</dbReference>
<dbReference type="PANTHER" id="PTHR43648">
    <property type="entry name" value="ELECTRON TRANSFER FLAVOPROTEIN BETA SUBUNIT LYSINE METHYLTRANSFERASE"/>
    <property type="match status" value="1"/>
</dbReference>
<evidence type="ECO:0000256" key="3">
    <source>
        <dbReference type="ARBA" id="ARBA00022603"/>
    </source>
</evidence>